<dbReference type="Gene3D" id="2.40.50.480">
    <property type="match status" value="1"/>
</dbReference>
<organism evidence="1 2">
    <name type="scientific">Paenalkalicoccus suaedae</name>
    <dbReference type="NCBI Taxonomy" id="2592382"/>
    <lineage>
        <taxon>Bacteria</taxon>
        <taxon>Bacillati</taxon>
        <taxon>Bacillota</taxon>
        <taxon>Bacilli</taxon>
        <taxon>Bacillales</taxon>
        <taxon>Bacillaceae</taxon>
        <taxon>Paenalkalicoccus</taxon>
    </lineage>
</organism>
<dbReference type="AlphaFoldDB" id="A0A859FJN1"/>
<name>A0A859FJN1_9BACI</name>
<dbReference type="RefSeq" id="WP_176010979.1">
    <property type="nucleotide sequence ID" value="NZ_CP041372.2"/>
</dbReference>
<accession>A0A859FJN1</accession>
<dbReference type="Proteomes" id="UP000318138">
    <property type="component" value="Chromosome"/>
</dbReference>
<dbReference type="PANTHER" id="PTHR36433">
    <property type="entry name" value="HYPOTHETICAL CYTOSOLIC PROTEIN"/>
    <property type="match status" value="1"/>
</dbReference>
<dbReference type="InterPro" id="IPR036166">
    <property type="entry name" value="YxeA-like_sf"/>
</dbReference>
<sequence>MMKKVGIILTGALILLLAGIVILATVDFNRLGKENVFTQIEAPVEIDEMTLDSGEIVYTYWYEETAFEENGSPLDVRYSATRELREGAYLMLYVDDDGHVTSFDEVELEDIPQDARGWES</sequence>
<dbReference type="EMBL" id="CP041372">
    <property type="protein sequence ID" value="QKS73013.1"/>
    <property type="molecule type" value="Genomic_DNA"/>
</dbReference>
<protein>
    <submittedName>
        <fullName evidence="1">YxeA family protein</fullName>
    </submittedName>
</protein>
<proteinExistence type="predicted"/>
<dbReference type="PANTHER" id="PTHR36433:SF2">
    <property type="entry name" value="YXEA FAMILY PROTEIN"/>
    <property type="match status" value="1"/>
</dbReference>
<dbReference type="Pfam" id="PF06486">
    <property type="entry name" value="DUF1093"/>
    <property type="match status" value="1"/>
</dbReference>
<keyword evidence="2" id="KW-1185">Reference proteome</keyword>
<reference evidence="2" key="1">
    <citation type="submission" date="2019-07" db="EMBL/GenBank/DDBJ databases">
        <title>Bacillus alkalisoli sp. nov. isolated from saline soil.</title>
        <authorList>
            <person name="Sun J.-Q."/>
            <person name="Xu L."/>
        </authorList>
    </citation>
    <scope>NUCLEOTIDE SEQUENCE [LARGE SCALE GENOMIC DNA]</scope>
    <source>
        <strain evidence="2">M4U3P1</strain>
    </source>
</reference>
<dbReference type="NCBIfam" id="TIGR01655">
    <property type="entry name" value="yxeA_fam"/>
    <property type="match status" value="1"/>
</dbReference>
<dbReference type="KEGG" id="psua:FLK61_41215"/>
<dbReference type="InterPro" id="IPR006542">
    <property type="entry name" value="DUF1093"/>
</dbReference>
<dbReference type="SUPFAM" id="SSF159121">
    <property type="entry name" value="BC4932-like"/>
    <property type="match status" value="1"/>
</dbReference>
<gene>
    <name evidence="1" type="ORF">FLK61_41215</name>
</gene>
<evidence type="ECO:0000313" key="1">
    <source>
        <dbReference type="EMBL" id="QKS73013.1"/>
    </source>
</evidence>
<evidence type="ECO:0000313" key="2">
    <source>
        <dbReference type="Proteomes" id="UP000318138"/>
    </source>
</evidence>